<sequence length="248" mass="28473">MFSKITLDIKENLFNELLESVNFDAVAKGRMGNHLVKEDEQGVPIVRTTTKYNKAANTFSDLHCRLVDCINATLEGIPVQHFNNALTEVYDRTYTKMGFHSDQALDLDPHSYIGVFSCYERPAEHVRQLIVQDKVSGEESAYAMTHNSVVLFSVENNTRFLHKIVLDGAANSNNRWLGITFRVSKTYIQFEGDVARFADGEVLTLATDVQEKEFYRLRGEENRSLGFRYPELRYTINKADMIRPEKFK</sequence>
<dbReference type="Proteomes" id="UP000261174">
    <property type="component" value="Unassembled WGS sequence"/>
</dbReference>
<evidence type="ECO:0000313" key="1">
    <source>
        <dbReference type="EMBL" id="RFM32539.1"/>
    </source>
</evidence>
<dbReference type="Gene3D" id="2.60.120.590">
    <property type="entry name" value="Alpha-ketoglutarate-dependent dioxygenase AlkB-like"/>
    <property type="match status" value="1"/>
</dbReference>
<proteinExistence type="predicted"/>
<name>A0A3E1NX83_9BACT</name>
<organism evidence="1 2">
    <name type="scientific">Chitinophaga silvisoli</name>
    <dbReference type="NCBI Taxonomy" id="2291814"/>
    <lineage>
        <taxon>Bacteria</taxon>
        <taxon>Pseudomonadati</taxon>
        <taxon>Bacteroidota</taxon>
        <taxon>Chitinophagia</taxon>
        <taxon>Chitinophagales</taxon>
        <taxon>Chitinophagaceae</taxon>
        <taxon>Chitinophaga</taxon>
    </lineage>
</organism>
<accession>A0A3E1NX83</accession>
<gene>
    <name evidence="1" type="ORF">DXN04_22920</name>
</gene>
<dbReference type="AlphaFoldDB" id="A0A3E1NX83"/>
<dbReference type="OrthoDB" id="1164779at2"/>
<comment type="caution">
    <text evidence="1">The sequence shown here is derived from an EMBL/GenBank/DDBJ whole genome shotgun (WGS) entry which is preliminary data.</text>
</comment>
<dbReference type="SUPFAM" id="SSF51197">
    <property type="entry name" value="Clavaminate synthase-like"/>
    <property type="match status" value="1"/>
</dbReference>
<reference evidence="1 2" key="1">
    <citation type="submission" date="2018-08" db="EMBL/GenBank/DDBJ databases">
        <title>Chitinophaga sp. K20C18050901, a novel bacterium isolated from forest soil.</title>
        <authorList>
            <person name="Wang C."/>
        </authorList>
    </citation>
    <scope>NUCLEOTIDE SEQUENCE [LARGE SCALE GENOMIC DNA]</scope>
    <source>
        <strain evidence="1 2">K20C18050901</strain>
    </source>
</reference>
<dbReference type="RefSeq" id="WP_116855732.1">
    <property type="nucleotide sequence ID" value="NZ_QTJV01000009.1"/>
</dbReference>
<dbReference type="InterPro" id="IPR037151">
    <property type="entry name" value="AlkB-like_sf"/>
</dbReference>
<evidence type="ECO:0000313" key="2">
    <source>
        <dbReference type="Proteomes" id="UP000261174"/>
    </source>
</evidence>
<evidence type="ECO:0008006" key="3">
    <source>
        <dbReference type="Google" id="ProtNLM"/>
    </source>
</evidence>
<keyword evidence="2" id="KW-1185">Reference proteome</keyword>
<dbReference type="EMBL" id="QTJV01000009">
    <property type="protein sequence ID" value="RFM32539.1"/>
    <property type="molecule type" value="Genomic_DNA"/>
</dbReference>
<protein>
    <recommendedName>
        <fullName evidence="3">Alpha-ketoglutarate-dependent dioxygenase AlkB-like domain-containing protein</fullName>
    </recommendedName>
</protein>